<evidence type="ECO:0000256" key="2">
    <source>
        <dbReference type="ARBA" id="ARBA00006275"/>
    </source>
</evidence>
<dbReference type="InterPro" id="IPR033985">
    <property type="entry name" value="SusD-like_N"/>
</dbReference>
<feature type="domain" description="RagB/SusD" evidence="6">
    <location>
        <begin position="333"/>
        <end position="484"/>
    </location>
</feature>
<dbReference type="InterPro" id="IPR011990">
    <property type="entry name" value="TPR-like_helical_dom_sf"/>
</dbReference>
<dbReference type="SUPFAM" id="SSF48452">
    <property type="entry name" value="TPR-like"/>
    <property type="match status" value="1"/>
</dbReference>
<feature type="domain" description="SusD-like N-terminal" evidence="7">
    <location>
        <begin position="25"/>
        <end position="228"/>
    </location>
</feature>
<keyword evidence="3" id="KW-0732">Signal</keyword>
<dbReference type="EMBL" id="JAGJCB010000007">
    <property type="protein sequence ID" value="MBP0903991.1"/>
    <property type="molecule type" value="Genomic_DNA"/>
</dbReference>
<proteinExistence type="inferred from homology"/>
<evidence type="ECO:0000256" key="5">
    <source>
        <dbReference type="ARBA" id="ARBA00023237"/>
    </source>
</evidence>
<protein>
    <submittedName>
        <fullName evidence="8">RagB/SusD family nutrient uptake outer membrane protein</fullName>
    </submittedName>
</protein>
<evidence type="ECO:0000256" key="3">
    <source>
        <dbReference type="ARBA" id="ARBA00022729"/>
    </source>
</evidence>
<dbReference type="Proteomes" id="UP000670776">
    <property type="component" value="Unassembled WGS sequence"/>
</dbReference>
<dbReference type="InterPro" id="IPR012944">
    <property type="entry name" value="SusD_RagB_dom"/>
</dbReference>
<sequence>MKRNIIKIYAIIPILFITLFSCDSYLQLEPQDSLIQQEFWKNKEQVSAALAGCYASMNQSGFTDKVLLWGELRGDMLVSLRAGNNQNNMLKNYMFPSNSFVDWSQFYKTINHCNLVLTFADQAQANDLSFTEQELRRIKAEAITIRSLVYSILVKNFKEVPLILTATANTDTDFYPAKSTEDEIIAQITTDLEAAVNDLNLGFAQSPAHDKGKMTKGAALAILADIYLWDEQYDNCIDVTTRLVNLNKYRLVDGADWFNDIFFEGNSDEGIFELQFSDINVTLRNSFYVGNPIYAPYNQIFQLYNQFPNDVRGNLATFGMSQNSVFKYAGVDASGLYRGQNQFYNTFIFYRYADILLMQAEAYILSTTNKDLIKAYNLINQVHERAIGAPLDPISTEGELLNALLLERQKELAFEGKRWYDLLRFAKRNNFENQYLMLDLATVKAGPDDYEQILSYYSEKESYYLPIYLNEVNLNPNLVQNPYYEN</sequence>
<comment type="similarity">
    <text evidence="2">Belongs to the SusD family.</text>
</comment>
<dbReference type="Gene3D" id="1.25.40.390">
    <property type="match status" value="1"/>
</dbReference>
<evidence type="ECO:0000313" key="9">
    <source>
        <dbReference type="Proteomes" id="UP000670776"/>
    </source>
</evidence>
<accession>A0ABS4BTT1</accession>
<keyword evidence="9" id="KW-1185">Reference proteome</keyword>
<evidence type="ECO:0000259" key="6">
    <source>
        <dbReference type="Pfam" id="PF07980"/>
    </source>
</evidence>
<dbReference type="PROSITE" id="PS51257">
    <property type="entry name" value="PROKAR_LIPOPROTEIN"/>
    <property type="match status" value="1"/>
</dbReference>
<comment type="subcellular location">
    <subcellularLocation>
        <location evidence="1">Cell outer membrane</location>
    </subcellularLocation>
</comment>
<dbReference type="CDD" id="cd08977">
    <property type="entry name" value="SusD"/>
    <property type="match status" value="1"/>
</dbReference>
<evidence type="ECO:0000256" key="1">
    <source>
        <dbReference type="ARBA" id="ARBA00004442"/>
    </source>
</evidence>
<keyword evidence="4" id="KW-0472">Membrane</keyword>
<organism evidence="8 9">
    <name type="scientific">Mariniflexile gromovii</name>
    <dbReference type="NCBI Taxonomy" id="362523"/>
    <lineage>
        <taxon>Bacteria</taxon>
        <taxon>Pseudomonadati</taxon>
        <taxon>Bacteroidota</taxon>
        <taxon>Flavobacteriia</taxon>
        <taxon>Flavobacteriales</taxon>
        <taxon>Flavobacteriaceae</taxon>
        <taxon>Mariniflexile</taxon>
    </lineage>
</organism>
<evidence type="ECO:0000259" key="7">
    <source>
        <dbReference type="Pfam" id="PF14322"/>
    </source>
</evidence>
<comment type="caution">
    <text evidence="8">The sequence shown here is derived from an EMBL/GenBank/DDBJ whole genome shotgun (WGS) entry which is preliminary data.</text>
</comment>
<gene>
    <name evidence="8" type="ORF">J8H85_09130</name>
</gene>
<evidence type="ECO:0000313" key="8">
    <source>
        <dbReference type="EMBL" id="MBP0903991.1"/>
    </source>
</evidence>
<reference evidence="8 9" key="1">
    <citation type="submission" date="2021-04" db="EMBL/GenBank/DDBJ databases">
        <title>Mariniflexile gromovii gen. nov., sp. nov., a gliding bacterium isolated from the sea urchin Strongylocentrotus intermedius.</title>
        <authorList>
            <person name="Ko S."/>
            <person name="Le V."/>
            <person name="Ahn C.-Y."/>
            <person name="Oh H.-M."/>
        </authorList>
    </citation>
    <scope>NUCLEOTIDE SEQUENCE [LARGE SCALE GENOMIC DNA]</scope>
    <source>
        <strain evidence="8 9">KCTC 12570</strain>
    </source>
</reference>
<dbReference type="Pfam" id="PF14322">
    <property type="entry name" value="SusD-like_3"/>
    <property type="match status" value="1"/>
</dbReference>
<keyword evidence="5" id="KW-0998">Cell outer membrane</keyword>
<dbReference type="RefSeq" id="WP_209654819.1">
    <property type="nucleotide sequence ID" value="NZ_JAGJCB010000007.1"/>
</dbReference>
<dbReference type="Pfam" id="PF07980">
    <property type="entry name" value="SusD_RagB"/>
    <property type="match status" value="1"/>
</dbReference>
<evidence type="ECO:0000256" key="4">
    <source>
        <dbReference type="ARBA" id="ARBA00023136"/>
    </source>
</evidence>
<name>A0ABS4BTT1_9FLAO</name>